<comment type="caution">
    <text evidence="2">The sequence shown here is derived from an EMBL/GenBank/DDBJ whole genome shotgun (WGS) entry which is preliminary data.</text>
</comment>
<evidence type="ECO:0000313" key="3">
    <source>
        <dbReference type="Proteomes" id="UP000242180"/>
    </source>
</evidence>
<feature type="region of interest" description="Disordered" evidence="1">
    <location>
        <begin position="1"/>
        <end position="100"/>
    </location>
</feature>
<protein>
    <submittedName>
        <fullName evidence="2">Uncharacterized protein</fullName>
    </submittedName>
</protein>
<feature type="compositionally biased region" description="Basic and acidic residues" evidence="1">
    <location>
        <begin position="49"/>
        <end position="60"/>
    </location>
</feature>
<evidence type="ECO:0000256" key="1">
    <source>
        <dbReference type="SAM" id="MobiDB-lite"/>
    </source>
</evidence>
<proteinExistence type="predicted"/>
<gene>
    <name evidence="2" type="ORF">BCR43DRAFT_516978</name>
</gene>
<evidence type="ECO:0000313" key="2">
    <source>
        <dbReference type="EMBL" id="ORY93967.1"/>
    </source>
</evidence>
<reference evidence="2 3" key="1">
    <citation type="submission" date="2016-07" db="EMBL/GenBank/DDBJ databases">
        <title>Pervasive Adenine N6-methylation of Active Genes in Fungi.</title>
        <authorList>
            <consortium name="DOE Joint Genome Institute"/>
            <person name="Mondo S.J."/>
            <person name="Dannebaum R.O."/>
            <person name="Kuo R.C."/>
            <person name="Labutti K."/>
            <person name="Haridas S."/>
            <person name="Kuo A."/>
            <person name="Salamov A."/>
            <person name="Ahrendt S.R."/>
            <person name="Lipzen A."/>
            <person name="Sullivan W."/>
            <person name="Andreopoulos W.B."/>
            <person name="Clum A."/>
            <person name="Lindquist E."/>
            <person name="Daum C."/>
            <person name="Ramamoorthy G.K."/>
            <person name="Gryganskyi A."/>
            <person name="Culley D."/>
            <person name="Magnuson J.K."/>
            <person name="James T.Y."/>
            <person name="O'Malley M.A."/>
            <person name="Stajich J.E."/>
            <person name="Spatafora J.W."/>
            <person name="Visel A."/>
            <person name="Grigoriev I.V."/>
        </authorList>
    </citation>
    <scope>NUCLEOTIDE SEQUENCE [LARGE SCALE GENOMIC DNA]</scope>
    <source>
        <strain evidence="2 3">NRRL 2496</strain>
    </source>
</reference>
<dbReference type="AlphaFoldDB" id="A0A1X2H6E4"/>
<dbReference type="EMBL" id="MCGN01000008">
    <property type="protein sequence ID" value="ORY93967.1"/>
    <property type="molecule type" value="Genomic_DNA"/>
</dbReference>
<feature type="compositionally biased region" description="Low complexity" evidence="1">
    <location>
        <begin position="76"/>
        <end position="93"/>
    </location>
</feature>
<name>A0A1X2H6E4_SYNRA</name>
<sequence>MTQDIVNEPQDVSARHSDLAKSDAIQEPDKKLKKMKAKAARLTPPQNEAEIRCLRKEDRAVSPSAGTFKEKVRQMSTAKPSSKSQQQTQPTQSKEGKAYSRRHRLLMVKGRYADMEQHPRWSSLARSIPQTGRNLNWETLHKLIVDCFDPRWPKARTQAFKQVGYEMAIDVCYDIQQDRKGAEGAWTTLPKRLRLDAIQRFEDLCADHFPLELFRDAWAAKHILAYTWNNMRPKKDAISASDYENNKEGSSVRRMVISHNAPSPLSPPTSLRRAHDVSSIVVAPSPWTRLSSFPLPPLLYRDTACKSLIRFSDSGKIDLNRIWHSHNQ</sequence>
<organism evidence="2 3">
    <name type="scientific">Syncephalastrum racemosum</name>
    <name type="common">Filamentous fungus</name>
    <dbReference type="NCBI Taxonomy" id="13706"/>
    <lineage>
        <taxon>Eukaryota</taxon>
        <taxon>Fungi</taxon>
        <taxon>Fungi incertae sedis</taxon>
        <taxon>Mucoromycota</taxon>
        <taxon>Mucoromycotina</taxon>
        <taxon>Mucoromycetes</taxon>
        <taxon>Mucorales</taxon>
        <taxon>Syncephalastraceae</taxon>
        <taxon>Syncephalastrum</taxon>
    </lineage>
</organism>
<dbReference type="Proteomes" id="UP000242180">
    <property type="component" value="Unassembled WGS sequence"/>
</dbReference>
<accession>A0A1X2H6E4</accession>
<dbReference type="InParanoid" id="A0A1X2H6E4"/>
<keyword evidence="3" id="KW-1185">Reference proteome</keyword>